<evidence type="ECO:0000313" key="5">
    <source>
        <dbReference type="Proteomes" id="UP000463051"/>
    </source>
</evidence>
<evidence type="ECO:0000259" key="3">
    <source>
        <dbReference type="Pfam" id="PF13930"/>
    </source>
</evidence>
<keyword evidence="5" id="KW-1185">Reference proteome</keyword>
<sequence>MRTKIGLLSQDTNHLYLQLRGQASNWNGIPLGNDLQQAQVLLNELTVEAEKLEDVIRGALKGVKGLQEENRRAASQLGQQWSALGGLFGSLGGHGNSNGGRISIPAFAQKAATNLIHTVASLLGWDELNQDPRVQQLQGIIKQIGIGTVEKIAAQSELKDIFEARDQIAKAQTAFGVYQAFGNQSQMNAMHKLAEDARAKLESLGVDEVHYEAGKDLSGHFKQAAIKACDYDPSITSSNVPLVQNESYLLLLRMAMETGAKGDWAKSQLAGKRMEIKIMEVARAIEQQIAEEKRLKGPPMELPDGTAITPYNMENETTLNYFKERVSDHTNPNQFLAYIVWLEETYGMTEWRKKVVQADEVTRAFADALIKETVMGVVDTAKLAFNFVVDPKKTTQDVVDKASYLIEHPEVLVEAARTVYNNFDEGTPEQRAVMLGSVASLLVPGLQITKGGKLGKVIDGVQEVVTQTVDKVKDISKGIQRSDALGNLKPFGSMALPGGMGSINVPNDFQSTVHRLDSPEGGRGGIIEGTGDGGSNKTLEFSPFDEAGKLNPNVKYKAGEHQYDYETDHMGRIGKFSTDDLKLTIRDERLPHDSNTPGKEPGDHAGHLAGDRFGGSPEIDNLVSQSSKINLSEYKKIENEWARALQADPPKHVSVEVKVNYEGDSLRPSGFKVVYEIDGRTKIVDLVN</sequence>
<organism evidence="4 5">
    <name type="scientific">Paenibacillus monticola</name>
    <dbReference type="NCBI Taxonomy" id="2666075"/>
    <lineage>
        <taxon>Bacteria</taxon>
        <taxon>Bacillati</taxon>
        <taxon>Bacillota</taxon>
        <taxon>Bacilli</taxon>
        <taxon>Bacillales</taxon>
        <taxon>Paenibacillaceae</taxon>
        <taxon>Paenibacillus</taxon>
    </lineage>
</organism>
<evidence type="ECO:0000256" key="1">
    <source>
        <dbReference type="SAM" id="Coils"/>
    </source>
</evidence>
<gene>
    <name evidence="4" type="ORF">GJB61_24000</name>
</gene>
<dbReference type="Proteomes" id="UP000463051">
    <property type="component" value="Unassembled WGS sequence"/>
</dbReference>
<comment type="caution">
    <text evidence="4">The sequence shown here is derived from an EMBL/GenBank/DDBJ whole genome shotgun (WGS) entry which is preliminary data.</text>
</comment>
<dbReference type="RefSeq" id="WP_154121530.1">
    <property type="nucleotide sequence ID" value="NZ_WJXB01000011.1"/>
</dbReference>
<feature type="region of interest" description="Disordered" evidence="2">
    <location>
        <begin position="589"/>
        <end position="612"/>
    </location>
</feature>
<protein>
    <recommendedName>
        <fullName evidence="3">Type VII secretion system protein EssD-like domain-containing protein</fullName>
    </recommendedName>
</protein>
<accession>A0A7X2H9R9</accession>
<feature type="compositionally biased region" description="Basic and acidic residues" evidence="2">
    <location>
        <begin position="600"/>
        <end position="610"/>
    </location>
</feature>
<evidence type="ECO:0000313" key="4">
    <source>
        <dbReference type="EMBL" id="MRN56041.1"/>
    </source>
</evidence>
<dbReference type="EMBL" id="WJXB01000011">
    <property type="protein sequence ID" value="MRN56041.1"/>
    <property type="molecule type" value="Genomic_DNA"/>
</dbReference>
<dbReference type="Gene3D" id="3.40.570.10">
    <property type="entry name" value="Extracellular Endonuclease, subunit A"/>
    <property type="match status" value="1"/>
</dbReference>
<dbReference type="InterPro" id="IPR044929">
    <property type="entry name" value="DNA/RNA_non-sp_Endonuclease_sf"/>
</dbReference>
<name>A0A7X2H9R9_9BACL</name>
<dbReference type="InterPro" id="IPR044927">
    <property type="entry name" value="Endonuclea_NS_2"/>
</dbReference>
<feature type="domain" description="Type VII secretion system protein EssD-like" evidence="3">
    <location>
        <begin position="552"/>
        <end position="679"/>
    </location>
</feature>
<feature type="coiled-coil region" evidence="1">
    <location>
        <begin position="35"/>
        <end position="69"/>
    </location>
</feature>
<dbReference type="AlphaFoldDB" id="A0A7X2H9R9"/>
<reference evidence="4 5" key="1">
    <citation type="submission" date="2019-11" db="EMBL/GenBank/DDBJ databases">
        <title>Paenibacillus monticola sp. nov., a novel PGPR strain isolated from mountain sample in China.</title>
        <authorList>
            <person name="Zhao Q."/>
            <person name="Li H.-P."/>
            <person name="Zhang J.-L."/>
        </authorList>
    </citation>
    <scope>NUCLEOTIDE SEQUENCE [LARGE SCALE GENOMIC DNA]</scope>
    <source>
        <strain evidence="4 5">LC-T2</strain>
    </source>
</reference>
<proteinExistence type="predicted"/>
<dbReference type="Pfam" id="PF13930">
    <property type="entry name" value="Endonuclea_NS_2"/>
    <property type="match status" value="1"/>
</dbReference>
<keyword evidence="1" id="KW-0175">Coiled coil</keyword>
<evidence type="ECO:0000256" key="2">
    <source>
        <dbReference type="SAM" id="MobiDB-lite"/>
    </source>
</evidence>